<gene>
    <name evidence="2" type="ORF">BCUN_1653</name>
</gene>
<evidence type="ECO:0000256" key="1">
    <source>
        <dbReference type="SAM" id="Phobius"/>
    </source>
</evidence>
<evidence type="ECO:0000313" key="2">
    <source>
        <dbReference type="EMBL" id="KFI59312.1"/>
    </source>
</evidence>
<dbReference type="EMBL" id="JGYV01000026">
    <property type="protein sequence ID" value="KFI59312.1"/>
    <property type="molecule type" value="Genomic_DNA"/>
</dbReference>
<keyword evidence="3" id="KW-1185">Reference proteome</keyword>
<evidence type="ECO:0000313" key="3">
    <source>
        <dbReference type="Proteomes" id="UP000029067"/>
    </source>
</evidence>
<accession>A0A087AKL2</accession>
<feature type="transmembrane region" description="Helical" evidence="1">
    <location>
        <begin position="40"/>
        <end position="61"/>
    </location>
</feature>
<keyword evidence="1" id="KW-1133">Transmembrane helix</keyword>
<dbReference type="RefSeq" id="WP_051921027.1">
    <property type="nucleotide sequence ID" value="NZ_JGYV01000026.1"/>
</dbReference>
<dbReference type="STRING" id="1688.BCUN_1653"/>
<organism evidence="2 3">
    <name type="scientific">Bifidobacterium cuniculi</name>
    <dbReference type="NCBI Taxonomy" id="1688"/>
    <lineage>
        <taxon>Bacteria</taxon>
        <taxon>Bacillati</taxon>
        <taxon>Actinomycetota</taxon>
        <taxon>Actinomycetes</taxon>
        <taxon>Bifidobacteriales</taxon>
        <taxon>Bifidobacteriaceae</taxon>
        <taxon>Bifidobacterium</taxon>
    </lineage>
</organism>
<dbReference type="AlphaFoldDB" id="A0A087AKL2"/>
<protein>
    <submittedName>
        <fullName evidence="2">Permease</fullName>
    </submittedName>
</protein>
<dbReference type="InterPro" id="IPR021517">
    <property type="entry name" value="DUF3180"/>
</dbReference>
<dbReference type="eggNOG" id="ENOG5033CMQ">
    <property type="taxonomic scope" value="Bacteria"/>
</dbReference>
<feature type="transmembrane region" description="Helical" evidence="1">
    <location>
        <begin position="7"/>
        <end position="28"/>
    </location>
</feature>
<proteinExistence type="predicted"/>
<reference evidence="2 3" key="1">
    <citation type="submission" date="2014-03" db="EMBL/GenBank/DDBJ databases">
        <title>Genomics of Bifidobacteria.</title>
        <authorList>
            <person name="Ventura M."/>
            <person name="Milani C."/>
            <person name="Lugli G.A."/>
        </authorList>
    </citation>
    <scope>NUCLEOTIDE SEQUENCE [LARGE SCALE GENOMIC DNA]</scope>
    <source>
        <strain evidence="2 3">LMG 10738</strain>
    </source>
</reference>
<keyword evidence="1" id="KW-0812">Transmembrane</keyword>
<feature type="transmembrane region" description="Helical" evidence="1">
    <location>
        <begin position="82"/>
        <end position="102"/>
    </location>
</feature>
<keyword evidence="1" id="KW-0472">Membrane</keyword>
<dbReference type="Proteomes" id="UP000029067">
    <property type="component" value="Unassembled WGS sequence"/>
</dbReference>
<dbReference type="Pfam" id="PF11377">
    <property type="entry name" value="DUF3180"/>
    <property type="match status" value="1"/>
</dbReference>
<dbReference type="OrthoDB" id="3242755at2"/>
<comment type="caution">
    <text evidence="2">The sequence shown here is derived from an EMBL/GenBank/DDBJ whole genome shotgun (WGS) entry which is preliminary data.</text>
</comment>
<sequence>MAHRTRPWVYVVTCVVGAVLGGLLGYVAQRRNIGFLGTSWLVSALMVAVGVVVTVLAWQVHRWATADARKKLELRTVTPERALQTLVYAKALAVAGAFLLGWYGGQIVTLMPRFEASYYRGVIVECAIAAVASLIDLVLGIVSEGLCKLPPTDGPEHPTATQRKQQGLA</sequence>
<feature type="transmembrane region" description="Helical" evidence="1">
    <location>
        <begin position="122"/>
        <end position="142"/>
    </location>
</feature>
<name>A0A087AKL2_9BIFI</name>